<feature type="domain" description="HTH marR-type" evidence="1">
    <location>
        <begin position="7"/>
        <end position="139"/>
    </location>
</feature>
<dbReference type="PANTHER" id="PTHR33164:SF43">
    <property type="entry name" value="HTH-TYPE TRANSCRIPTIONAL REPRESSOR YETL"/>
    <property type="match status" value="1"/>
</dbReference>
<keyword evidence="3" id="KW-1185">Reference proteome</keyword>
<dbReference type="InterPro" id="IPR000835">
    <property type="entry name" value="HTH_MarR-typ"/>
</dbReference>
<sequence precursor="true">MLHYDFEASVGYWLVNAHQAYMRAFQQALAPHGITFRQAQVLGCLAARGPQSQRDLADNLLIEPPNLVGVIDRMESAGLVERRPCDDDRRKKLIHPLPAAIEQWRKIADCGRAIRERAVEGLTVQQREQLHEMLAHIQENLTVPTLVGSP</sequence>
<reference evidence="2 3" key="1">
    <citation type="submission" date="2019-02" db="EMBL/GenBank/DDBJ databases">
        <title>Deep-cultivation of Planctomycetes and their phenomic and genomic characterization uncovers novel biology.</title>
        <authorList>
            <person name="Wiegand S."/>
            <person name="Jogler M."/>
            <person name="Boedeker C."/>
            <person name="Pinto D."/>
            <person name="Vollmers J."/>
            <person name="Rivas-Marin E."/>
            <person name="Kohn T."/>
            <person name="Peeters S.H."/>
            <person name="Heuer A."/>
            <person name="Rast P."/>
            <person name="Oberbeckmann S."/>
            <person name="Bunk B."/>
            <person name="Jeske O."/>
            <person name="Meyerdierks A."/>
            <person name="Storesund J.E."/>
            <person name="Kallscheuer N."/>
            <person name="Luecker S."/>
            <person name="Lage O.M."/>
            <person name="Pohl T."/>
            <person name="Merkel B.J."/>
            <person name="Hornburger P."/>
            <person name="Mueller R.-W."/>
            <person name="Bruemmer F."/>
            <person name="Labrenz M."/>
            <person name="Spormann A.M."/>
            <person name="Op Den Camp H."/>
            <person name="Overmann J."/>
            <person name="Amann R."/>
            <person name="Jetten M.S.M."/>
            <person name="Mascher T."/>
            <person name="Medema M.H."/>
            <person name="Devos D.P."/>
            <person name="Kaster A.-K."/>
            <person name="Ovreas L."/>
            <person name="Rohde M."/>
            <person name="Galperin M.Y."/>
            <person name="Jogler C."/>
        </authorList>
    </citation>
    <scope>NUCLEOTIDE SEQUENCE [LARGE SCALE GENOMIC DNA]</scope>
    <source>
        <strain evidence="2 3">Pla108</strain>
    </source>
</reference>
<evidence type="ECO:0000313" key="2">
    <source>
        <dbReference type="EMBL" id="TWT97763.1"/>
    </source>
</evidence>
<dbReference type="GO" id="GO:0003700">
    <property type="term" value="F:DNA-binding transcription factor activity"/>
    <property type="evidence" value="ECO:0007669"/>
    <property type="project" value="InterPro"/>
</dbReference>
<dbReference type="EMBL" id="SJPR01000002">
    <property type="protein sequence ID" value="TWT97763.1"/>
    <property type="molecule type" value="Genomic_DNA"/>
</dbReference>
<dbReference type="OrthoDB" id="32523at2"/>
<dbReference type="Gene3D" id="1.10.10.10">
    <property type="entry name" value="Winged helix-like DNA-binding domain superfamily/Winged helix DNA-binding domain"/>
    <property type="match status" value="1"/>
</dbReference>
<evidence type="ECO:0000259" key="1">
    <source>
        <dbReference type="PROSITE" id="PS50995"/>
    </source>
</evidence>
<dbReference type="Pfam" id="PF12802">
    <property type="entry name" value="MarR_2"/>
    <property type="match status" value="1"/>
</dbReference>
<dbReference type="SMART" id="SM00347">
    <property type="entry name" value="HTH_MARR"/>
    <property type="match status" value="1"/>
</dbReference>
<organism evidence="2 3">
    <name type="scientific">Botrimarina colliarenosi</name>
    <dbReference type="NCBI Taxonomy" id="2528001"/>
    <lineage>
        <taxon>Bacteria</taxon>
        <taxon>Pseudomonadati</taxon>
        <taxon>Planctomycetota</taxon>
        <taxon>Planctomycetia</taxon>
        <taxon>Pirellulales</taxon>
        <taxon>Lacipirellulaceae</taxon>
        <taxon>Botrimarina</taxon>
    </lineage>
</organism>
<gene>
    <name evidence="2" type="primary">nicR</name>
    <name evidence="2" type="ORF">Pla108_19150</name>
</gene>
<dbReference type="PRINTS" id="PR00598">
    <property type="entry name" value="HTHMARR"/>
</dbReference>
<dbReference type="RefSeq" id="WP_146444669.1">
    <property type="nucleotide sequence ID" value="NZ_SJPR01000002.1"/>
</dbReference>
<proteinExistence type="predicted"/>
<name>A0A5C6AHS5_9BACT</name>
<dbReference type="SUPFAM" id="SSF46785">
    <property type="entry name" value="Winged helix' DNA-binding domain"/>
    <property type="match status" value="1"/>
</dbReference>
<accession>A0A5C6AHS5</accession>
<dbReference type="InterPro" id="IPR036390">
    <property type="entry name" value="WH_DNA-bd_sf"/>
</dbReference>
<dbReference type="PANTHER" id="PTHR33164">
    <property type="entry name" value="TRANSCRIPTIONAL REGULATOR, MARR FAMILY"/>
    <property type="match status" value="1"/>
</dbReference>
<dbReference type="AlphaFoldDB" id="A0A5C6AHS5"/>
<evidence type="ECO:0000313" key="3">
    <source>
        <dbReference type="Proteomes" id="UP000317421"/>
    </source>
</evidence>
<dbReference type="InterPro" id="IPR039422">
    <property type="entry name" value="MarR/SlyA-like"/>
</dbReference>
<dbReference type="InterPro" id="IPR036388">
    <property type="entry name" value="WH-like_DNA-bd_sf"/>
</dbReference>
<dbReference type="PROSITE" id="PS50995">
    <property type="entry name" value="HTH_MARR_2"/>
    <property type="match status" value="1"/>
</dbReference>
<dbReference type="Proteomes" id="UP000317421">
    <property type="component" value="Unassembled WGS sequence"/>
</dbReference>
<dbReference type="GO" id="GO:0006950">
    <property type="term" value="P:response to stress"/>
    <property type="evidence" value="ECO:0007669"/>
    <property type="project" value="TreeGrafter"/>
</dbReference>
<comment type="caution">
    <text evidence="2">The sequence shown here is derived from an EMBL/GenBank/DDBJ whole genome shotgun (WGS) entry which is preliminary data.</text>
</comment>
<protein>
    <submittedName>
        <fullName evidence="2">HTH-type transcriptional repressor NicR</fullName>
    </submittedName>
</protein>